<evidence type="ECO:0000313" key="1">
    <source>
        <dbReference type="Proteomes" id="UP000095283"/>
    </source>
</evidence>
<accession>A0A1I7X6S3</accession>
<organism evidence="1 2">
    <name type="scientific">Heterorhabditis bacteriophora</name>
    <name type="common">Entomopathogenic nematode worm</name>
    <dbReference type="NCBI Taxonomy" id="37862"/>
    <lineage>
        <taxon>Eukaryota</taxon>
        <taxon>Metazoa</taxon>
        <taxon>Ecdysozoa</taxon>
        <taxon>Nematoda</taxon>
        <taxon>Chromadorea</taxon>
        <taxon>Rhabditida</taxon>
        <taxon>Rhabditina</taxon>
        <taxon>Rhabditomorpha</taxon>
        <taxon>Strongyloidea</taxon>
        <taxon>Heterorhabditidae</taxon>
        <taxon>Heterorhabditis</taxon>
    </lineage>
</organism>
<reference evidence="2" key="1">
    <citation type="submission" date="2016-11" db="UniProtKB">
        <authorList>
            <consortium name="WormBaseParasite"/>
        </authorList>
    </citation>
    <scope>IDENTIFICATION</scope>
</reference>
<keyword evidence="1" id="KW-1185">Reference proteome</keyword>
<dbReference type="AlphaFoldDB" id="A0A1I7X6S3"/>
<dbReference type="WBParaSite" id="Hba_13174">
    <property type="protein sequence ID" value="Hba_13174"/>
    <property type="gene ID" value="Hba_13174"/>
</dbReference>
<proteinExistence type="predicted"/>
<name>A0A1I7X6S3_HETBA</name>
<dbReference type="Proteomes" id="UP000095283">
    <property type="component" value="Unplaced"/>
</dbReference>
<evidence type="ECO:0000313" key="2">
    <source>
        <dbReference type="WBParaSite" id="Hba_13174"/>
    </source>
</evidence>
<sequence length="44" mass="4962">MNNQPEIARQHGLQIKVKEEVPFRRCARIENAEQGAAVASDVTR</sequence>
<protein>
    <submittedName>
        <fullName evidence="2">MOSC domain-containing protein</fullName>
    </submittedName>
</protein>